<evidence type="ECO:0008006" key="3">
    <source>
        <dbReference type="Google" id="ProtNLM"/>
    </source>
</evidence>
<organism evidence="1 2">
    <name type="scientific">Dryococelus australis</name>
    <dbReference type="NCBI Taxonomy" id="614101"/>
    <lineage>
        <taxon>Eukaryota</taxon>
        <taxon>Metazoa</taxon>
        <taxon>Ecdysozoa</taxon>
        <taxon>Arthropoda</taxon>
        <taxon>Hexapoda</taxon>
        <taxon>Insecta</taxon>
        <taxon>Pterygota</taxon>
        <taxon>Neoptera</taxon>
        <taxon>Polyneoptera</taxon>
        <taxon>Phasmatodea</taxon>
        <taxon>Verophasmatodea</taxon>
        <taxon>Anareolatae</taxon>
        <taxon>Phasmatidae</taxon>
        <taxon>Eurycanthinae</taxon>
        <taxon>Dryococelus</taxon>
    </lineage>
</organism>
<evidence type="ECO:0000313" key="1">
    <source>
        <dbReference type="EMBL" id="KAJ8881915.1"/>
    </source>
</evidence>
<protein>
    <recommendedName>
        <fullName evidence="3">HAT C-terminal dimerisation domain-containing protein</fullName>
    </recommendedName>
</protein>
<keyword evidence="2" id="KW-1185">Reference proteome</keyword>
<evidence type="ECO:0000313" key="2">
    <source>
        <dbReference type="Proteomes" id="UP001159363"/>
    </source>
</evidence>
<dbReference type="Proteomes" id="UP001159363">
    <property type="component" value="Chromosome 5"/>
</dbReference>
<accession>A0ABQ9HCB3</accession>
<sequence>MSVSGMKQLENANGAVCSQAILLVVAQLGSAYENIFVVITDSARYMNTCCLHKYLPDIVENMNEIEDGGSDTAYFKALQVAEVVVIQCSSQFLLQHSLALVECIVEIEGTTSTKSVPKCQICKTHSCYWSHCDIVVCAISALCIPLSNVDSEQVFPYLGHILTGLRTNLKVENIEIMRSSDYSKAGL</sequence>
<gene>
    <name evidence="1" type="ORF">PR048_018401</name>
</gene>
<name>A0ABQ9HCB3_9NEOP</name>
<reference evidence="1 2" key="1">
    <citation type="submission" date="2023-02" db="EMBL/GenBank/DDBJ databases">
        <title>LHISI_Scaffold_Assembly.</title>
        <authorList>
            <person name="Stuart O.P."/>
            <person name="Cleave R."/>
            <person name="Magrath M.J.L."/>
            <person name="Mikheyev A.S."/>
        </authorList>
    </citation>
    <scope>NUCLEOTIDE SEQUENCE [LARGE SCALE GENOMIC DNA]</scope>
    <source>
        <strain evidence="1">Daus_M_001</strain>
        <tissue evidence="1">Leg muscle</tissue>
    </source>
</reference>
<dbReference type="EMBL" id="JARBHB010000006">
    <property type="protein sequence ID" value="KAJ8881915.1"/>
    <property type="molecule type" value="Genomic_DNA"/>
</dbReference>
<comment type="caution">
    <text evidence="1">The sequence shown here is derived from an EMBL/GenBank/DDBJ whole genome shotgun (WGS) entry which is preliminary data.</text>
</comment>
<proteinExistence type="predicted"/>